<keyword evidence="3" id="KW-1185">Reference proteome</keyword>
<protein>
    <recommendedName>
        <fullName evidence="1">AB hydrolase-1 domain-containing protein</fullName>
    </recommendedName>
</protein>
<dbReference type="PANTHER" id="PTHR10992:SF1034">
    <property type="entry name" value="ALPHA_BETA HYDROLASE-1"/>
    <property type="match status" value="1"/>
</dbReference>
<comment type="caution">
    <text evidence="2">The sequence shown here is derived from an EMBL/GenBank/DDBJ whole genome shotgun (WGS) entry which is preliminary data.</text>
</comment>
<dbReference type="InterPro" id="IPR045889">
    <property type="entry name" value="MES/HNL"/>
</dbReference>
<reference evidence="2 3" key="1">
    <citation type="submission" date="2019-05" db="EMBL/GenBank/DDBJ databases">
        <title>Mikania micrantha, genome provides insights into the molecular mechanism of rapid growth.</title>
        <authorList>
            <person name="Liu B."/>
        </authorList>
    </citation>
    <scope>NUCLEOTIDE SEQUENCE [LARGE SCALE GENOMIC DNA]</scope>
    <source>
        <strain evidence="2">NLD-2019</strain>
        <tissue evidence="2">Leaf</tissue>
    </source>
</reference>
<dbReference type="Pfam" id="PF12697">
    <property type="entry name" value="Abhydrolase_6"/>
    <property type="match status" value="1"/>
</dbReference>
<evidence type="ECO:0000313" key="2">
    <source>
        <dbReference type="EMBL" id="KAD2804979.1"/>
    </source>
</evidence>
<evidence type="ECO:0000313" key="3">
    <source>
        <dbReference type="Proteomes" id="UP000326396"/>
    </source>
</evidence>
<dbReference type="GO" id="GO:0009694">
    <property type="term" value="P:jasmonic acid metabolic process"/>
    <property type="evidence" value="ECO:0007669"/>
    <property type="project" value="TreeGrafter"/>
</dbReference>
<dbReference type="OrthoDB" id="1718627at2759"/>
<dbReference type="PANTHER" id="PTHR10992">
    <property type="entry name" value="METHYLESTERASE FAMILY MEMBER"/>
    <property type="match status" value="1"/>
</dbReference>
<feature type="domain" description="AB hydrolase-1" evidence="1">
    <location>
        <begin position="138"/>
        <end position="244"/>
    </location>
</feature>
<sequence length="266" mass="29749">MLATIENNNSNGDMVVHKITTTENHSKRVTNQSGNNLLSNRWSRVRSSSVKRDKFDDAVIHEHAVAAALLFQQHHQQNGGVLPFDRSTSLRHLPGSANSKRHQPLPRRFKNLLVYISLKSEIKVHQCVNLDELEVSHIVLVHRGGFGAWCWYKIIAVLEECKFRVTAIDLTGSGIDLFDTNSIKSLSQYVTPLTDFLEKLADGEKVILVGHEFGGAGISYAMELFPSKLAKAIFIAASMLKSGQSNFDMFSQKVWPLIHNCSTIHT</sequence>
<dbReference type="InterPro" id="IPR029058">
    <property type="entry name" value="AB_hydrolase_fold"/>
</dbReference>
<dbReference type="InterPro" id="IPR000073">
    <property type="entry name" value="AB_hydrolase_1"/>
</dbReference>
<dbReference type="Proteomes" id="UP000326396">
    <property type="component" value="Linkage Group LG8"/>
</dbReference>
<name>A0A5N6LTT8_9ASTR</name>
<dbReference type="Gene3D" id="3.40.50.1820">
    <property type="entry name" value="alpha/beta hydrolase"/>
    <property type="match status" value="1"/>
</dbReference>
<dbReference type="SUPFAM" id="SSF53474">
    <property type="entry name" value="alpha/beta-Hydrolases"/>
    <property type="match status" value="1"/>
</dbReference>
<proteinExistence type="predicted"/>
<evidence type="ECO:0000259" key="1">
    <source>
        <dbReference type="Pfam" id="PF12697"/>
    </source>
</evidence>
<dbReference type="GO" id="GO:0080030">
    <property type="term" value="F:methyl indole-3-acetate esterase activity"/>
    <property type="evidence" value="ECO:0007669"/>
    <property type="project" value="TreeGrafter"/>
</dbReference>
<dbReference type="AlphaFoldDB" id="A0A5N6LTT8"/>
<dbReference type="GO" id="GO:0080031">
    <property type="term" value="F:methyl salicylate esterase activity"/>
    <property type="evidence" value="ECO:0007669"/>
    <property type="project" value="TreeGrafter"/>
</dbReference>
<gene>
    <name evidence="2" type="ORF">E3N88_38356</name>
</gene>
<dbReference type="GO" id="GO:0080032">
    <property type="term" value="F:methyl jasmonate esterase activity"/>
    <property type="evidence" value="ECO:0007669"/>
    <property type="project" value="TreeGrafter"/>
</dbReference>
<dbReference type="GO" id="GO:0009696">
    <property type="term" value="P:salicylic acid metabolic process"/>
    <property type="evidence" value="ECO:0007669"/>
    <property type="project" value="TreeGrafter"/>
</dbReference>
<accession>A0A5N6LTT8</accession>
<dbReference type="EMBL" id="SZYD01000018">
    <property type="protein sequence ID" value="KAD2804979.1"/>
    <property type="molecule type" value="Genomic_DNA"/>
</dbReference>
<organism evidence="2 3">
    <name type="scientific">Mikania micrantha</name>
    <name type="common">bitter vine</name>
    <dbReference type="NCBI Taxonomy" id="192012"/>
    <lineage>
        <taxon>Eukaryota</taxon>
        <taxon>Viridiplantae</taxon>
        <taxon>Streptophyta</taxon>
        <taxon>Embryophyta</taxon>
        <taxon>Tracheophyta</taxon>
        <taxon>Spermatophyta</taxon>
        <taxon>Magnoliopsida</taxon>
        <taxon>eudicotyledons</taxon>
        <taxon>Gunneridae</taxon>
        <taxon>Pentapetalae</taxon>
        <taxon>asterids</taxon>
        <taxon>campanulids</taxon>
        <taxon>Asterales</taxon>
        <taxon>Asteraceae</taxon>
        <taxon>Asteroideae</taxon>
        <taxon>Heliantheae alliance</taxon>
        <taxon>Eupatorieae</taxon>
        <taxon>Mikania</taxon>
    </lineage>
</organism>